<reference evidence="3" key="1">
    <citation type="journal article" date="2019" name="Int. J. Syst. Evol. Microbiol.">
        <title>The Global Catalogue of Microorganisms (GCM) 10K type strain sequencing project: providing services to taxonomists for standard genome sequencing and annotation.</title>
        <authorList>
            <consortium name="The Broad Institute Genomics Platform"/>
            <consortium name="The Broad Institute Genome Sequencing Center for Infectious Disease"/>
            <person name="Wu L."/>
            <person name="Ma J."/>
        </authorList>
    </citation>
    <scope>NUCLEOTIDE SEQUENCE [LARGE SCALE GENOMIC DNA]</scope>
    <source>
        <strain evidence="3">KCTC 62192</strain>
    </source>
</reference>
<dbReference type="Proteomes" id="UP001595443">
    <property type="component" value="Unassembled WGS sequence"/>
</dbReference>
<name>A0ABV7AMS9_9RHOB</name>
<dbReference type="InterPro" id="IPR051531">
    <property type="entry name" value="N-acetyltransferase"/>
</dbReference>
<protein>
    <submittedName>
        <fullName evidence="2">GNAT family N-acetyltransferase</fullName>
        <ecNumber evidence="2">2.3.-.-</ecNumber>
    </submittedName>
</protein>
<keyword evidence="2" id="KW-0808">Transferase</keyword>
<keyword evidence="2" id="KW-0012">Acyltransferase</keyword>
<keyword evidence="3" id="KW-1185">Reference proteome</keyword>
<dbReference type="RefSeq" id="WP_377835279.1">
    <property type="nucleotide sequence ID" value="NZ_JBHRSK010000018.1"/>
</dbReference>
<proteinExistence type="predicted"/>
<dbReference type="InterPro" id="IPR016181">
    <property type="entry name" value="Acyl_CoA_acyltransferase"/>
</dbReference>
<evidence type="ECO:0000313" key="3">
    <source>
        <dbReference type="Proteomes" id="UP001595443"/>
    </source>
</evidence>
<accession>A0ABV7AMS9</accession>
<comment type="caution">
    <text evidence="2">The sequence shown here is derived from an EMBL/GenBank/DDBJ whole genome shotgun (WGS) entry which is preliminary data.</text>
</comment>
<dbReference type="PROSITE" id="PS51186">
    <property type="entry name" value="GNAT"/>
    <property type="match status" value="1"/>
</dbReference>
<dbReference type="EC" id="2.3.-.-" evidence="2"/>
<dbReference type="Gene3D" id="3.40.630.30">
    <property type="match status" value="1"/>
</dbReference>
<sequence>MLDIASAIPVLETERLVLRGPKPADFEPIATFFADEERAWGFGGAIDRPEAWRWFASMIGHWALRGYGFWVITDKADGTPLGITGLWEPEGWPEPKLGWGVFEGAEGRGIAYEAAMAARAHAYDTLGLPALSSNIFPGNGRSIALAERMGPRFEREYDNVKHGRELVYRHPRPEAA</sequence>
<feature type="domain" description="N-acetyltransferase" evidence="1">
    <location>
        <begin position="16"/>
        <end position="173"/>
    </location>
</feature>
<dbReference type="EMBL" id="JBHRSK010000018">
    <property type="protein sequence ID" value="MFC2970378.1"/>
    <property type="molecule type" value="Genomic_DNA"/>
</dbReference>
<dbReference type="Pfam" id="PF13302">
    <property type="entry name" value="Acetyltransf_3"/>
    <property type="match status" value="1"/>
</dbReference>
<dbReference type="InterPro" id="IPR000182">
    <property type="entry name" value="GNAT_dom"/>
</dbReference>
<organism evidence="2 3">
    <name type="scientific">Acidimangrovimonas pyrenivorans</name>
    <dbReference type="NCBI Taxonomy" id="2030798"/>
    <lineage>
        <taxon>Bacteria</taxon>
        <taxon>Pseudomonadati</taxon>
        <taxon>Pseudomonadota</taxon>
        <taxon>Alphaproteobacteria</taxon>
        <taxon>Rhodobacterales</taxon>
        <taxon>Paracoccaceae</taxon>
        <taxon>Acidimangrovimonas</taxon>
    </lineage>
</organism>
<dbReference type="SUPFAM" id="SSF55729">
    <property type="entry name" value="Acyl-CoA N-acyltransferases (Nat)"/>
    <property type="match status" value="1"/>
</dbReference>
<dbReference type="PANTHER" id="PTHR43792:SF1">
    <property type="entry name" value="N-ACETYLTRANSFERASE DOMAIN-CONTAINING PROTEIN"/>
    <property type="match status" value="1"/>
</dbReference>
<evidence type="ECO:0000259" key="1">
    <source>
        <dbReference type="PROSITE" id="PS51186"/>
    </source>
</evidence>
<evidence type="ECO:0000313" key="2">
    <source>
        <dbReference type="EMBL" id="MFC2970378.1"/>
    </source>
</evidence>
<dbReference type="GO" id="GO:0016746">
    <property type="term" value="F:acyltransferase activity"/>
    <property type="evidence" value="ECO:0007669"/>
    <property type="project" value="UniProtKB-KW"/>
</dbReference>
<gene>
    <name evidence="2" type="ORF">ACFOES_19955</name>
</gene>
<dbReference type="PANTHER" id="PTHR43792">
    <property type="entry name" value="GNAT FAMILY, PUTATIVE (AFU_ORTHOLOGUE AFUA_3G00765)-RELATED-RELATED"/>
    <property type="match status" value="1"/>
</dbReference>